<dbReference type="eggNOG" id="KOG4189">
    <property type="taxonomic scope" value="Eukaryota"/>
</dbReference>
<gene>
    <name evidence="5" type="ORF">CARUB_v10027661mg</name>
</gene>
<reference evidence="6" key="1">
    <citation type="journal article" date="2013" name="Nat. Genet.">
        <title>The Capsella rubella genome and the genomic consequences of rapid mating system evolution.</title>
        <authorList>
            <person name="Slotte T."/>
            <person name="Hazzouri K.M."/>
            <person name="Agren J.A."/>
            <person name="Koenig D."/>
            <person name="Maumus F."/>
            <person name="Guo Y.L."/>
            <person name="Steige K."/>
            <person name="Platts A.E."/>
            <person name="Escobar J.S."/>
            <person name="Newman L.K."/>
            <person name="Wang W."/>
            <person name="Mandakova T."/>
            <person name="Vello E."/>
            <person name="Smith L.M."/>
            <person name="Henz S.R."/>
            <person name="Steffen J."/>
            <person name="Takuno S."/>
            <person name="Brandvain Y."/>
            <person name="Coop G."/>
            <person name="Andolfatto P."/>
            <person name="Hu T.T."/>
            <person name="Blanchette M."/>
            <person name="Clark R.M."/>
            <person name="Quesneville H."/>
            <person name="Nordborg M."/>
            <person name="Gaut B.S."/>
            <person name="Lysak M.A."/>
            <person name="Jenkins J."/>
            <person name="Grimwood J."/>
            <person name="Chapman J."/>
            <person name="Prochnik S."/>
            <person name="Shu S."/>
            <person name="Rokhsar D."/>
            <person name="Schmutz J."/>
            <person name="Weigel D."/>
            <person name="Wright S.I."/>
        </authorList>
    </citation>
    <scope>NUCLEOTIDE SEQUENCE [LARGE SCALE GENOMIC DNA]</scope>
    <source>
        <strain evidence="6">cv. Monte Gargano</strain>
    </source>
</reference>
<dbReference type="SUPFAM" id="SSF110004">
    <property type="entry name" value="Glycolipid transfer protein, GLTP"/>
    <property type="match status" value="1"/>
</dbReference>
<evidence type="ECO:0000256" key="3">
    <source>
        <dbReference type="ARBA" id="ARBA00023055"/>
    </source>
</evidence>
<evidence type="ECO:0000259" key="4">
    <source>
        <dbReference type="Pfam" id="PF08718"/>
    </source>
</evidence>
<dbReference type="GO" id="GO:1902387">
    <property type="term" value="F:ceramide 1-phosphate binding"/>
    <property type="evidence" value="ECO:0007669"/>
    <property type="project" value="TreeGrafter"/>
</dbReference>
<protein>
    <recommendedName>
        <fullName evidence="4">Glycolipid transfer protein domain-containing protein</fullName>
    </recommendedName>
</protein>
<dbReference type="GO" id="GO:0005829">
    <property type="term" value="C:cytosol"/>
    <property type="evidence" value="ECO:0007669"/>
    <property type="project" value="TreeGrafter"/>
</dbReference>
<proteinExistence type="inferred from homology"/>
<dbReference type="FunFam" id="1.10.3520.10:FF:000005">
    <property type="entry name" value="Accelerated cell death 11"/>
    <property type="match status" value="1"/>
</dbReference>
<evidence type="ECO:0000313" key="6">
    <source>
        <dbReference type="Proteomes" id="UP000029121"/>
    </source>
</evidence>
<dbReference type="InterPro" id="IPR014830">
    <property type="entry name" value="Glycolipid_transfer_prot_dom"/>
</dbReference>
<evidence type="ECO:0000256" key="1">
    <source>
        <dbReference type="ARBA" id="ARBA00007148"/>
    </source>
</evidence>
<dbReference type="Gene3D" id="1.10.3520.10">
    <property type="entry name" value="Glycolipid transfer protein"/>
    <property type="match status" value="1"/>
</dbReference>
<dbReference type="AlphaFoldDB" id="R0GK22"/>
<evidence type="ECO:0000256" key="2">
    <source>
        <dbReference type="ARBA" id="ARBA00022448"/>
    </source>
</evidence>
<comment type="similarity">
    <text evidence="1">Belongs to the GLTP family.</text>
</comment>
<name>R0GK22_9BRAS</name>
<dbReference type="InterPro" id="IPR036497">
    <property type="entry name" value="GLTP_sf"/>
</dbReference>
<sequence>MATDKPLRLVADAFKELAAIVSSPNPKVSIKQYSDACSLFTNLFGILETAFRFAKIDYLAKVNDLAKASSSISTLQLMVDIDINSGCEMKKDSHTRCLLWTKRVLEMVRVLFEEIIATNADSSLKDAAFKAYNQVFANYHGQVLQASAATAMDSLASRSTLLLMINETEETAKIYMQSYVTASKPVTKYVDDLFLSKNLGIDW</sequence>
<keyword evidence="6" id="KW-1185">Reference proteome</keyword>
<dbReference type="Pfam" id="PF08718">
    <property type="entry name" value="GLTP"/>
    <property type="match status" value="1"/>
</dbReference>
<feature type="domain" description="Glycolipid transfer protein" evidence="4">
    <location>
        <begin position="28"/>
        <end position="166"/>
    </location>
</feature>
<dbReference type="OrthoDB" id="116883at2759"/>
<dbReference type="Proteomes" id="UP000029121">
    <property type="component" value="Unassembled WGS sequence"/>
</dbReference>
<dbReference type="PANTHER" id="PTHR10219:SF43">
    <property type="entry name" value="GLYCOLIPID TRANSFER PROTEIN DOMAIN-CONTAINING PROTEIN"/>
    <property type="match status" value="1"/>
</dbReference>
<dbReference type="KEGG" id="crb:17874912"/>
<dbReference type="PANTHER" id="PTHR10219">
    <property type="entry name" value="GLYCOLIPID TRANSFER PROTEIN-RELATED"/>
    <property type="match status" value="1"/>
</dbReference>
<organism evidence="5 6">
    <name type="scientific">Capsella rubella</name>
    <dbReference type="NCBI Taxonomy" id="81985"/>
    <lineage>
        <taxon>Eukaryota</taxon>
        <taxon>Viridiplantae</taxon>
        <taxon>Streptophyta</taxon>
        <taxon>Embryophyta</taxon>
        <taxon>Tracheophyta</taxon>
        <taxon>Spermatophyta</taxon>
        <taxon>Magnoliopsida</taxon>
        <taxon>eudicotyledons</taxon>
        <taxon>Gunneridae</taxon>
        <taxon>Pentapetalae</taxon>
        <taxon>rosids</taxon>
        <taxon>malvids</taxon>
        <taxon>Brassicales</taxon>
        <taxon>Brassicaceae</taxon>
        <taxon>Camelineae</taxon>
        <taxon>Capsella</taxon>
    </lineage>
</organism>
<accession>R0GK22</accession>
<keyword evidence="3" id="KW-0445">Lipid transport</keyword>
<dbReference type="GO" id="GO:1902388">
    <property type="term" value="F:ceramide 1-phosphate transfer activity"/>
    <property type="evidence" value="ECO:0007669"/>
    <property type="project" value="TreeGrafter"/>
</dbReference>
<keyword evidence="2" id="KW-0813">Transport</keyword>
<dbReference type="GO" id="GO:0016020">
    <property type="term" value="C:membrane"/>
    <property type="evidence" value="ECO:0007669"/>
    <property type="project" value="TreeGrafter"/>
</dbReference>
<evidence type="ECO:0000313" key="5">
    <source>
        <dbReference type="EMBL" id="EOA12645.1"/>
    </source>
</evidence>
<dbReference type="EMBL" id="KB870812">
    <property type="protein sequence ID" value="EOA12645.1"/>
    <property type="molecule type" value="Genomic_DNA"/>
</dbReference>